<dbReference type="Proteomes" id="UP001216253">
    <property type="component" value="Unassembled WGS sequence"/>
</dbReference>
<evidence type="ECO:0000313" key="2">
    <source>
        <dbReference type="EMBL" id="MDE8652606.1"/>
    </source>
</evidence>
<evidence type="ECO:0000313" key="3">
    <source>
        <dbReference type="Proteomes" id="UP001216253"/>
    </source>
</evidence>
<keyword evidence="2" id="KW-0378">Hydrolase</keyword>
<gene>
    <name evidence="2" type="ORF">PYV00_12925</name>
</gene>
<dbReference type="PANTHER" id="PTHR11614">
    <property type="entry name" value="PHOSPHOLIPASE-RELATED"/>
    <property type="match status" value="1"/>
</dbReference>
<sequence>MIQAHRDETGPFDRRAIPAGAIESRWHAADGEAIRRIDWLLPRGGGRGSLLFLPGRGDCYEKYLETLDQWHGEGWRVTAMDWRGQALSGRLGADGTTGHVADFAVWVEDLAAFWAHWRASTPAPHVLVAHSMGGHIALRALAERRVDPAAVVLTAPMLGLLPQWAPARLLHPLARLIAGLGDPRRPAWTASEKPGARPLERDRLLTHDQARYADEAWWREQRPGLAMGPASWGWIAQALASIRLLERPGVLEAIPTPVLILATRADGLVSYRAARRAAERMPRAQLVSFGAEARHEILREADPVRDRALDAIADFLDRMAPIVD</sequence>
<name>A0ABT5WRG0_9SPHN</name>
<protein>
    <submittedName>
        <fullName evidence="2">Alpha/beta hydrolase</fullName>
    </submittedName>
</protein>
<dbReference type="Pfam" id="PF12146">
    <property type="entry name" value="Hydrolase_4"/>
    <property type="match status" value="1"/>
</dbReference>
<comment type="caution">
    <text evidence="2">The sequence shown here is derived from an EMBL/GenBank/DDBJ whole genome shotgun (WGS) entry which is preliminary data.</text>
</comment>
<dbReference type="InterPro" id="IPR029058">
    <property type="entry name" value="AB_hydrolase_fold"/>
</dbReference>
<dbReference type="InterPro" id="IPR022742">
    <property type="entry name" value="Hydrolase_4"/>
</dbReference>
<feature type="domain" description="Serine aminopeptidase S33" evidence="1">
    <location>
        <begin position="47"/>
        <end position="302"/>
    </location>
</feature>
<dbReference type="GO" id="GO:0016787">
    <property type="term" value="F:hydrolase activity"/>
    <property type="evidence" value="ECO:0007669"/>
    <property type="project" value="UniProtKB-KW"/>
</dbReference>
<dbReference type="EMBL" id="JARESE010000044">
    <property type="protein sequence ID" value="MDE8652606.1"/>
    <property type="molecule type" value="Genomic_DNA"/>
</dbReference>
<reference evidence="2 3" key="1">
    <citation type="submission" date="2023-03" db="EMBL/GenBank/DDBJ databases">
        <title>NovoSphingobium album sp. nov. isolated from polycyclic aromatic hydrocarbons- and heavy-metal polluted soil.</title>
        <authorList>
            <person name="Liu Z."/>
            <person name="Wang K."/>
        </authorList>
    </citation>
    <scope>NUCLEOTIDE SEQUENCE [LARGE SCALE GENOMIC DNA]</scope>
    <source>
        <strain evidence="2 3">H3SJ31-1</strain>
    </source>
</reference>
<proteinExistence type="predicted"/>
<dbReference type="InterPro" id="IPR051044">
    <property type="entry name" value="MAG_DAG_Lipase"/>
</dbReference>
<organism evidence="2 3">
    <name type="scientific">Novosphingobium album</name>
    <name type="common">ex Liu et al. 2023</name>
    <dbReference type="NCBI Taxonomy" id="3031130"/>
    <lineage>
        <taxon>Bacteria</taxon>
        <taxon>Pseudomonadati</taxon>
        <taxon>Pseudomonadota</taxon>
        <taxon>Alphaproteobacteria</taxon>
        <taxon>Sphingomonadales</taxon>
        <taxon>Sphingomonadaceae</taxon>
        <taxon>Novosphingobium</taxon>
    </lineage>
</organism>
<dbReference type="SUPFAM" id="SSF53474">
    <property type="entry name" value="alpha/beta-Hydrolases"/>
    <property type="match status" value="1"/>
</dbReference>
<accession>A0ABT5WRG0</accession>
<dbReference type="RefSeq" id="WP_275228688.1">
    <property type="nucleotide sequence ID" value="NZ_JARESE010000044.1"/>
</dbReference>
<evidence type="ECO:0000259" key="1">
    <source>
        <dbReference type="Pfam" id="PF12146"/>
    </source>
</evidence>
<keyword evidence="3" id="KW-1185">Reference proteome</keyword>
<dbReference type="Gene3D" id="3.40.50.1820">
    <property type="entry name" value="alpha/beta hydrolase"/>
    <property type="match status" value="1"/>
</dbReference>